<keyword evidence="1" id="KW-0472">Membrane</keyword>
<gene>
    <name evidence="2" type="ORF">ACH5RR_028473</name>
</gene>
<name>A0ABD2YTC3_9GENT</name>
<reference evidence="2 3" key="1">
    <citation type="submission" date="2024-11" db="EMBL/GenBank/DDBJ databases">
        <title>A near-complete genome assembly of Cinchona calisaya.</title>
        <authorList>
            <person name="Lian D.C."/>
            <person name="Zhao X.W."/>
            <person name="Wei L."/>
        </authorList>
    </citation>
    <scope>NUCLEOTIDE SEQUENCE [LARGE SCALE GENOMIC DNA]</scope>
    <source>
        <tissue evidence="2">Nenye</tissue>
    </source>
</reference>
<proteinExistence type="predicted"/>
<dbReference type="EMBL" id="JBJUIK010000012">
    <property type="protein sequence ID" value="KAL3509072.1"/>
    <property type="molecule type" value="Genomic_DNA"/>
</dbReference>
<evidence type="ECO:0000313" key="2">
    <source>
        <dbReference type="EMBL" id="KAL3509072.1"/>
    </source>
</evidence>
<evidence type="ECO:0008006" key="4">
    <source>
        <dbReference type="Google" id="ProtNLM"/>
    </source>
</evidence>
<comment type="caution">
    <text evidence="2">The sequence shown here is derived from an EMBL/GenBank/DDBJ whole genome shotgun (WGS) entry which is preliminary data.</text>
</comment>
<accession>A0ABD2YTC3</accession>
<organism evidence="2 3">
    <name type="scientific">Cinchona calisaya</name>
    <dbReference type="NCBI Taxonomy" id="153742"/>
    <lineage>
        <taxon>Eukaryota</taxon>
        <taxon>Viridiplantae</taxon>
        <taxon>Streptophyta</taxon>
        <taxon>Embryophyta</taxon>
        <taxon>Tracheophyta</taxon>
        <taxon>Spermatophyta</taxon>
        <taxon>Magnoliopsida</taxon>
        <taxon>eudicotyledons</taxon>
        <taxon>Gunneridae</taxon>
        <taxon>Pentapetalae</taxon>
        <taxon>asterids</taxon>
        <taxon>lamiids</taxon>
        <taxon>Gentianales</taxon>
        <taxon>Rubiaceae</taxon>
        <taxon>Cinchonoideae</taxon>
        <taxon>Cinchoneae</taxon>
        <taxon>Cinchona</taxon>
    </lineage>
</organism>
<keyword evidence="1" id="KW-0812">Transmembrane</keyword>
<dbReference type="Proteomes" id="UP001630127">
    <property type="component" value="Unassembled WGS sequence"/>
</dbReference>
<sequence>MEISSYYSSIAIFSSCILVLALAWKLFNRVWVKPKRLEKLLRKQGFRGNPYRLVFGDLKDVSALLKEAHAKPINFSDDIVPRIIPQFQNLVKKYGCTFFL</sequence>
<protein>
    <recommendedName>
        <fullName evidence="4">Cytochrome P450</fullName>
    </recommendedName>
</protein>
<keyword evidence="1" id="KW-1133">Transmembrane helix</keyword>
<evidence type="ECO:0000313" key="3">
    <source>
        <dbReference type="Proteomes" id="UP001630127"/>
    </source>
</evidence>
<keyword evidence="3" id="KW-1185">Reference proteome</keyword>
<feature type="transmembrane region" description="Helical" evidence="1">
    <location>
        <begin position="6"/>
        <end position="27"/>
    </location>
</feature>
<evidence type="ECO:0000256" key="1">
    <source>
        <dbReference type="SAM" id="Phobius"/>
    </source>
</evidence>
<dbReference type="AlphaFoldDB" id="A0ABD2YTC3"/>